<evidence type="ECO:0000256" key="6">
    <source>
        <dbReference type="ARBA" id="ARBA00022777"/>
    </source>
</evidence>
<dbReference type="InterPro" id="IPR004358">
    <property type="entry name" value="Sig_transdc_His_kin-like_C"/>
</dbReference>
<accession>A0A855X122</accession>
<evidence type="ECO:0000256" key="8">
    <source>
        <dbReference type="ARBA" id="ARBA00023012"/>
    </source>
</evidence>
<feature type="domain" description="Histidine kinase" evidence="10">
    <location>
        <begin position="145"/>
        <end position="352"/>
    </location>
</feature>
<keyword evidence="8" id="KW-0902">Two-component regulatory system</keyword>
<dbReference type="InterPro" id="IPR003594">
    <property type="entry name" value="HATPase_dom"/>
</dbReference>
<keyword evidence="6" id="KW-0418">Kinase</keyword>
<dbReference type="InterPro" id="IPR005467">
    <property type="entry name" value="His_kinase_dom"/>
</dbReference>
<evidence type="ECO:0000313" key="12">
    <source>
        <dbReference type="Proteomes" id="UP000250918"/>
    </source>
</evidence>
<dbReference type="GO" id="GO:0000155">
    <property type="term" value="F:phosphorelay sensor kinase activity"/>
    <property type="evidence" value="ECO:0007669"/>
    <property type="project" value="InterPro"/>
</dbReference>
<dbReference type="PRINTS" id="PR00344">
    <property type="entry name" value="BCTRLSENSOR"/>
</dbReference>
<dbReference type="Pfam" id="PF00512">
    <property type="entry name" value="HisKA"/>
    <property type="match status" value="1"/>
</dbReference>
<evidence type="ECO:0000256" key="5">
    <source>
        <dbReference type="ARBA" id="ARBA00022741"/>
    </source>
</evidence>
<feature type="transmembrane region" description="Helical" evidence="9">
    <location>
        <begin position="9"/>
        <end position="31"/>
    </location>
</feature>
<dbReference type="PANTHER" id="PTHR43065">
    <property type="entry name" value="SENSOR HISTIDINE KINASE"/>
    <property type="match status" value="1"/>
</dbReference>
<dbReference type="PROSITE" id="PS50109">
    <property type="entry name" value="HIS_KIN"/>
    <property type="match status" value="1"/>
</dbReference>
<keyword evidence="9" id="KW-1133">Transmembrane helix</keyword>
<dbReference type="Proteomes" id="UP000250918">
    <property type="component" value="Unassembled WGS sequence"/>
</dbReference>
<feature type="transmembrane region" description="Helical" evidence="9">
    <location>
        <begin position="66"/>
        <end position="84"/>
    </location>
</feature>
<keyword evidence="3" id="KW-0597">Phosphoprotein</keyword>
<evidence type="ECO:0000256" key="9">
    <source>
        <dbReference type="SAM" id="Phobius"/>
    </source>
</evidence>
<dbReference type="InterPro" id="IPR003661">
    <property type="entry name" value="HisK_dim/P_dom"/>
</dbReference>
<evidence type="ECO:0000256" key="3">
    <source>
        <dbReference type="ARBA" id="ARBA00022553"/>
    </source>
</evidence>
<evidence type="ECO:0000259" key="10">
    <source>
        <dbReference type="PROSITE" id="PS50109"/>
    </source>
</evidence>
<sequence length="356" mass="39032">MIKRTQTKLLILAGTIAVTVAIHYGYVLPYLFGHSTWVHAVHSRFCYIPIAIAAAWFGLRGGLISASAISLLVLPFVLIPNAVVPSEHFSSMSSELVEIFFYFGFGVLIGALVDRESRIRQRHESAQLQLERAKHLAVVGQMAAGVAHEIKNPLASIKGAVEIVGGESTPEADRREFRTIISKEIKRIDGTVKEFLEYARPRPTELKPLDLTALIESALRQIGAQPDHQAIHFETELEPEVQILGDSDKLHQVILNLVLNAVQASPRESVISISLRRVPGEGVRLTIKDQGKGIRPEDLPRIFEPFYTTKHRGTGLGLTIVKGIIEDHKGLIEVSSSETGGATFTVTFPPVGGVIH</sequence>
<dbReference type="FunFam" id="3.30.565.10:FF:000006">
    <property type="entry name" value="Sensor histidine kinase WalK"/>
    <property type="match status" value="1"/>
</dbReference>
<feature type="transmembrane region" description="Helical" evidence="9">
    <location>
        <begin position="37"/>
        <end position="59"/>
    </location>
</feature>
<dbReference type="Gene3D" id="1.10.287.130">
    <property type="match status" value="1"/>
</dbReference>
<keyword evidence="5" id="KW-0547">Nucleotide-binding</keyword>
<comment type="catalytic activity">
    <reaction evidence="1">
        <text>ATP + protein L-histidine = ADP + protein N-phospho-L-histidine.</text>
        <dbReference type="EC" id="2.7.13.3"/>
    </reaction>
</comment>
<dbReference type="SUPFAM" id="SSF55874">
    <property type="entry name" value="ATPase domain of HSP90 chaperone/DNA topoisomerase II/histidine kinase"/>
    <property type="match status" value="1"/>
</dbReference>
<dbReference type="SMART" id="SM00387">
    <property type="entry name" value="HATPase_c"/>
    <property type="match status" value="1"/>
</dbReference>
<feature type="transmembrane region" description="Helical" evidence="9">
    <location>
        <begin position="96"/>
        <end position="113"/>
    </location>
</feature>
<organism evidence="11 12">
    <name type="scientific">candidate division GN15 bacterium</name>
    <dbReference type="NCBI Taxonomy" id="2072418"/>
    <lineage>
        <taxon>Bacteria</taxon>
        <taxon>candidate division GN15</taxon>
    </lineage>
</organism>
<keyword evidence="9" id="KW-0472">Membrane</keyword>
<evidence type="ECO:0000256" key="4">
    <source>
        <dbReference type="ARBA" id="ARBA00022679"/>
    </source>
</evidence>
<keyword evidence="9" id="KW-0812">Transmembrane</keyword>
<evidence type="ECO:0000256" key="1">
    <source>
        <dbReference type="ARBA" id="ARBA00000085"/>
    </source>
</evidence>
<dbReference type="EC" id="2.7.13.3" evidence="2"/>
<dbReference type="GO" id="GO:0005524">
    <property type="term" value="F:ATP binding"/>
    <property type="evidence" value="ECO:0007669"/>
    <property type="project" value="UniProtKB-KW"/>
</dbReference>
<keyword evidence="7" id="KW-0067">ATP-binding</keyword>
<evidence type="ECO:0000256" key="2">
    <source>
        <dbReference type="ARBA" id="ARBA00012438"/>
    </source>
</evidence>
<dbReference type="CDD" id="cd00082">
    <property type="entry name" value="HisKA"/>
    <property type="match status" value="1"/>
</dbReference>
<dbReference type="CDD" id="cd00075">
    <property type="entry name" value="HATPase"/>
    <property type="match status" value="1"/>
</dbReference>
<dbReference type="InterPro" id="IPR036097">
    <property type="entry name" value="HisK_dim/P_sf"/>
</dbReference>
<gene>
    <name evidence="11" type="ORF">C3F09_07365</name>
</gene>
<evidence type="ECO:0000313" key="11">
    <source>
        <dbReference type="EMBL" id="PWB71881.1"/>
    </source>
</evidence>
<dbReference type="SMART" id="SM00388">
    <property type="entry name" value="HisKA"/>
    <property type="match status" value="1"/>
</dbReference>
<keyword evidence="4" id="KW-0808">Transferase</keyword>
<dbReference type="PANTHER" id="PTHR43065:SF10">
    <property type="entry name" value="PEROXIDE STRESS-ACTIVATED HISTIDINE KINASE MAK3"/>
    <property type="match status" value="1"/>
</dbReference>
<dbReference type="EMBL" id="PQAP01000100">
    <property type="protein sequence ID" value="PWB71881.1"/>
    <property type="molecule type" value="Genomic_DNA"/>
</dbReference>
<reference evidence="11 12" key="1">
    <citation type="journal article" date="2018" name="ISME J.">
        <title>A methanotrophic archaeon couples anaerobic oxidation of methane to Fe(III) reduction.</title>
        <authorList>
            <person name="Cai C."/>
            <person name="Leu A.O."/>
            <person name="Xie G.J."/>
            <person name="Guo J."/>
            <person name="Feng Y."/>
            <person name="Zhao J.X."/>
            <person name="Tyson G.W."/>
            <person name="Yuan Z."/>
            <person name="Hu S."/>
        </authorList>
    </citation>
    <scope>NUCLEOTIDE SEQUENCE [LARGE SCALE GENOMIC DNA]</scope>
    <source>
        <strain evidence="11">FeB_12</strain>
    </source>
</reference>
<dbReference type="AlphaFoldDB" id="A0A855X122"/>
<protein>
    <recommendedName>
        <fullName evidence="2">histidine kinase</fullName>
        <ecNumber evidence="2">2.7.13.3</ecNumber>
    </recommendedName>
</protein>
<proteinExistence type="predicted"/>
<dbReference type="Pfam" id="PF02518">
    <property type="entry name" value="HATPase_c"/>
    <property type="match status" value="1"/>
</dbReference>
<dbReference type="Gene3D" id="3.30.565.10">
    <property type="entry name" value="Histidine kinase-like ATPase, C-terminal domain"/>
    <property type="match status" value="1"/>
</dbReference>
<dbReference type="InterPro" id="IPR036890">
    <property type="entry name" value="HATPase_C_sf"/>
</dbReference>
<comment type="caution">
    <text evidence="11">The sequence shown here is derived from an EMBL/GenBank/DDBJ whole genome shotgun (WGS) entry which is preliminary data.</text>
</comment>
<dbReference type="SUPFAM" id="SSF47384">
    <property type="entry name" value="Homodimeric domain of signal transducing histidine kinase"/>
    <property type="match status" value="1"/>
</dbReference>
<evidence type="ECO:0000256" key="7">
    <source>
        <dbReference type="ARBA" id="ARBA00022840"/>
    </source>
</evidence>
<name>A0A855X122_9BACT</name>